<dbReference type="Gene3D" id="3.40.50.1820">
    <property type="entry name" value="alpha/beta hydrolase"/>
    <property type="match status" value="1"/>
</dbReference>
<protein>
    <submittedName>
        <fullName evidence="3">Alpha/beta hydrolase</fullName>
    </submittedName>
</protein>
<dbReference type="Proteomes" id="UP001597380">
    <property type="component" value="Unassembled WGS sequence"/>
</dbReference>
<dbReference type="Pfam" id="PF12146">
    <property type="entry name" value="Hydrolase_4"/>
    <property type="match status" value="1"/>
</dbReference>
<dbReference type="SUPFAM" id="SSF53474">
    <property type="entry name" value="alpha/beta-Hydrolases"/>
    <property type="match status" value="1"/>
</dbReference>
<dbReference type="InterPro" id="IPR050228">
    <property type="entry name" value="Carboxylesterase_BioH"/>
</dbReference>
<dbReference type="PANTHER" id="PTHR43194">
    <property type="entry name" value="HYDROLASE ALPHA/BETA FOLD FAMILY"/>
    <property type="match status" value="1"/>
</dbReference>
<dbReference type="GO" id="GO:0016787">
    <property type="term" value="F:hydrolase activity"/>
    <property type="evidence" value="ECO:0007669"/>
    <property type="project" value="UniProtKB-KW"/>
</dbReference>
<evidence type="ECO:0000256" key="1">
    <source>
        <dbReference type="SAM" id="SignalP"/>
    </source>
</evidence>
<feature type="signal peptide" evidence="1">
    <location>
        <begin position="1"/>
        <end position="17"/>
    </location>
</feature>
<dbReference type="InterPro" id="IPR022742">
    <property type="entry name" value="Hydrolase_4"/>
</dbReference>
<dbReference type="InterPro" id="IPR029058">
    <property type="entry name" value="AB_hydrolase_fold"/>
</dbReference>
<name>A0ABW4XSF9_9GAMM</name>
<dbReference type="PROSITE" id="PS51257">
    <property type="entry name" value="PROKAR_LIPOPROTEIN"/>
    <property type="match status" value="1"/>
</dbReference>
<sequence length="423" mass="45777">MTAIRVWGLLFSCFVLAALVGCSDDDDDATPKELNGFEPAFIEQWQQVTEVSEPIPEFVLQPACVPQVVPANDSVSLRGTIILVHGFTACNQQYFDWAEQLSALGFNVVLPALPGHGLSPDSGELVLESSNLPRNTQSYRDFAEQLVLLGELSPGPTKVIAGLSVGGAVAAMAAIEGQDVFDRALIMSPFLAIPETYSPETGSPLEPLTEAEEIELLSLLESGGPGDEELDALWTFLATKLDQFRVGTAQSLLALLKLTNFIPEFDFGWGEPCEAERAAGRAGICNFKVINLFAVDDFGRSVLSAYAQAESLAIDIQLIGVENDTGADPFAIDLLAQQILVLRGDQGSGFCLYEEGVVPHSFLSKYDNITLADEDADDVHLSALERMESLWLARFYFESANYLTSAAPEFFTSNEGLCERSAL</sequence>
<evidence type="ECO:0000313" key="4">
    <source>
        <dbReference type="Proteomes" id="UP001597380"/>
    </source>
</evidence>
<accession>A0ABW4XSF9</accession>
<evidence type="ECO:0000313" key="3">
    <source>
        <dbReference type="EMBL" id="MFD2097213.1"/>
    </source>
</evidence>
<keyword evidence="3" id="KW-0378">Hydrolase</keyword>
<dbReference type="PANTHER" id="PTHR43194:SF2">
    <property type="entry name" value="PEROXISOMAL MEMBRANE PROTEIN LPX1"/>
    <property type="match status" value="1"/>
</dbReference>
<keyword evidence="1" id="KW-0732">Signal</keyword>
<comment type="caution">
    <text evidence="3">The sequence shown here is derived from an EMBL/GenBank/DDBJ whole genome shotgun (WGS) entry which is preliminary data.</text>
</comment>
<keyword evidence="4" id="KW-1185">Reference proteome</keyword>
<organism evidence="3 4">
    <name type="scientific">Corallincola platygyrae</name>
    <dbReference type="NCBI Taxonomy" id="1193278"/>
    <lineage>
        <taxon>Bacteria</taxon>
        <taxon>Pseudomonadati</taxon>
        <taxon>Pseudomonadota</taxon>
        <taxon>Gammaproteobacteria</taxon>
        <taxon>Alteromonadales</taxon>
        <taxon>Psychromonadaceae</taxon>
        <taxon>Corallincola</taxon>
    </lineage>
</organism>
<proteinExistence type="predicted"/>
<feature type="chain" id="PRO_5045340058" evidence="1">
    <location>
        <begin position="18"/>
        <end position="423"/>
    </location>
</feature>
<dbReference type="RefSeq" id="WP_345339863.1">
    <property type="nucleotide sequence ID" value="NZ_BAABLI010000012.1"/>
</dbReference>
<reference evidence="4" key="1">
    <citation type="journal article" date="2019" name="Int. J. Syst. Evol. Microbiol.">
        <title>The Global Catalogue of Microorganisms (GCM) 10K type strain sequencing project: providing services to taxonomists for standard genome sequencing and annotation.</title>
        <authorList>
            <consortium name="The Broad Institute Genomics Platform"/>
            <consortium name="The Broad Institute Genome Sequencing Center for Infectious Disease"/>
            <person name="Wu L."/>
            <person name="Ma J."/>
        </authorList>
    </citation>
    <scope>NUCLEOTIDE SEQUENCE [LARGE SCALE GENOMIC DNA]</scope>
    <source>
        <strain evidence="4">CGMCC 1.10992</strain>
    </source>
</reference>
<gene>
    <name evidence="3" type="ORF">ACFSJ3_14550</name>
</gene>
<dbReference type="EMBL" id="JBHUHT010000016">
    <property type="protein sequence ID" value="MFD2097213.1"/>
    <property type="molecule type" value="Genomic_DNA"/>
</dbReference>
<feature type="domain" description="Serine aminopeptidase S33" evidence="2">
    <location>
        <begin position="78"/>
        <end position="197"/>
    </location>
</feature>
<evidence type="ECO:0000259" key="2">
    <source>
        <dbReference type="Pfam" id="PF12146"/>
    </source>
</evidence>